<evidence type="ECO:0000313" key="2">
    <source>
        <dbReference type="Proteomes" id="UP000521943"/>
    </source>
</evidence>
<dbReference type="EMBL" id="JACGCI010000027">
    <property type="protein sequence ID" value="KAF6756129.1"/>
    <property type="molecule type" value="Genomic_DNA"/>
</dbReference>
<gene>
    <name evidence="1" type="ORF">DFP72DRAFT_846895</name>
</gene>
<organism evidence="1 2">
    <name type="scientific">Ephemerocybe angulata</name>
    <dbReference type="NCBI Taxonomy" id="980116"/>
    <lineage>
        <taxon>Eukaryota</taxon>
        <taxon>Fungi</taxon>
        <taxon>Dikarya</taxon>
        <taxon>Basidiomycota</taxon>
        <taxon>Agaricomycotina</taxon>
        <taxon>Agaricomycetes</taxon>
        <taxon>Agaricomycetidae</taxon>
        <taxon>Agaricales</taxon>
        <taxon>Agaricineae</taxon>
        <taxon>Psathyrellaceae</taxon>
        <taxon>Ephemerocybe</taxon>
    </lineage>
</organism>
<reference evidence="1 2" key="1">
    <citation type="submission" date="2020-07" db="EMBL/GenBank/DDBJ databases">
        <title>Comparative genomics of pyrophilous fungi reveals a link between fire events and developmental genes.</title>
        <authorList>
            <consortium name="DOE Joint Genome Institute"/>
            <person name="Steindorff A.S."/>
            <person name="Carver A."/>
            <person name="Calhoun S."/>
            <person name="Stillman K."/>
            <person name="Liu H."/>
            <person name="Lipzen A."/>
            <person name="Pangilinan J."/>
            <person name="Labutti K."/>
            <person name="Bruns T.D."/>
            <person name="Grigoriev I.V."/>
        </authorList>
    </citation>
    <scope>NUCLEOTIDE SEQUENCE [LARGE SCALE GENOMIC DNA]</scope>
    <source>
        <strain evidence="1 2">CBS 144469</strain>
    </source>
</reference>
<proteinExistence type="predicted"/>
<evidence type="ECO:0000313" key="1">
    <source>
        <dbReference type="EMBL" id="KAF6756129.1"/>
    </source>
</evidence>
<dbReference type="AlphaFoldDB" id="A0A8H6HZU5"/>
<accession>A0A8H6HZU5</accession>
<comment type="caution">
    <text evidence="1">The sequence shown here is derived from an EMBL/GenBank/DDBJ whole genome shotgun (WGS) entry which is preliminary data.</text>
</comment>
<keyword evidence="2" id="KW-1185">Reference proteome</keyword>
<dbReference type="Proteomes" id="UP000521943">
    <property type="component" value="Unassembled WGS sequence"/>
</dbReference>
<protein>
    <submittedName>
        <fullName evidence="1">Uncharacterized protein</fullName>
    </submittedName>
</protein>
<name>A0A8H6HZU5_9AGAR</name>
<sequence>MYLNTYLLTLHLARRICIPSFNTSTIGHEYVLHLPQAARESLTNDTYECQPYTSIPYYSPRPGMMAMDRDALATHYPPTPNEPTIDYEYQPQTSDGLIIRQDTASVTLNQVTTTTDGSIATIPFITDAASWKRNYDYHGVTQHLYPTDLRLKEPSLLIVEHPINQIIDIYPHITAPDLLVLSRFHGLRPPWTAKIKELARLLSDHACTPQFKSNAPPTQTLGVHVESRQLVQRNSADNTRTFIDTRIIQRIAMLIF</sequence>